<dbReference type="Pfam" id="PF03514">
    <property type="entry name" value="GRAS"/>
    <property type="match status" value="1"/>
</dbReference>
<protein>
    <submittedName>
        <fullName evidence="4">Scarecrow-like protein 15</fullName>
    </submittedName>
</protein>
<evidence type="ECO:0000313" key="5">
    <source>
        <dbReference type="Proteomes" id="UP000236161"/>
    </source>
</evidence>
<evidence type="ECO:0000256" key="2">
    <source>
        <dbReference type="ARBA" id="ARBA00023163"/>
    </source>
</evidence>
<dbReference type="InterPro" id="IPR005202">
    <property type="entry name" value="TF_GRAS"/>
</dbReference>
<evidence type="ECO:0000256" key="1">
    <source>
        <dbReference type="ARBA" id="ARBA00023015"/>
    </source>
</evidence>
<comment type="caution">
    <text evidence="3">Lacks conserved residue(s) required for the propagation of feature annotation.</text>
</comment>
<dbReference type="Proteomes" id="UP000236161">
    <property type="component" value="Unassembled WGS sequence"/>
</dbReference>
<dbReference type="PANTHER" id="PTHR31636">
    <property type="entry name" value="OSJNBA0084A10.13 PROTEIN-RELATED"/>
    <property type="match status" value="1"/>
</dbReference>
<keyword evidence="1" id="KW-0805">Transcription regulation</keyword>
<dbReference type="STRING" id="1088818.A0A2I0ADP3"/>
<reference evidence="4 5" key="1">
    <citation type="journal article" date="2017" name="Nature">
        <title>The Apostasia genome and the evolution of orchids.</title>
        <authorList>
            <person name="Zhang G.Q."/>
            <person name="Liu K.W."/>
            <person name="Li Z."/>
            <person name="Lohaus R."/>
            <person name="Hsiao Y.Y."/>
            <person name="Niu S.C."/>
            <person name="Wang J.Y."/>
            <person name="Lin Y.C."/>
            <person name="Xu Q."/>
            <person name="Chen L.J."/>
            <person name="Yoshida K."/>
            <person name="Fujiwara S."/>
            <person name="Wang Z.W."/>
            <person name="Zhang Y.Q."/>
            <person name="Mitsuda N."/>
            <person name="Wang M."/>
            <person name="Liu G.H."/>
            <person name="Pecoraro L."/>
            <person name="Huang H.X."/>
            <person name="Xiao X.J."/>
            <person name="Lin M."/>
            <person name="Wu X.Y."/>
            <person name="Wu W.L."/>
            <person name="Chen Y.Y."/>
            <person name="Chang S.B."/>
            <person name="Sakamoto S."/>
            <person name="Ohme-Takagi M."/>
            <person name="Yagi M."/>
            <person name="Zeng S.J."/>
            <person name="Shen C.Y."/>
            <person name="Yeh C.M."/>
            <person name="Luo Y.B."/>
            <person name="Tsai W.C."/>
            <person name="Van de Peer Y."/>
            <person name="Liu Z.J."/>
        </authorList>
    </citation>
    <scope>NUCLEOTIDE SEQUENCE [LARGE SCALE GENOMIC DNA]</scope>
    <source>
        <strain evidence="5">cv. Shenzhen</strain>
        <tissue evidence="4">Stem</tissue>
    </source>
</reference>
<feature type="region of interest" description="SAW" evidence="3">
    <location>
        <begin position="399"/>
        <end position="475"/>
    </location>
</feature>
<comment type="similarity">
    <text evidence="3">Belongs to the GRAS family.</text>
</comment>
<proteinExistence type="inferred from homology"/>
<evidence type="ECO:0000313" key="4">
    <source>
        <dbReference type="EMBL" id="PKA53625.1"/>
    </source>
</evidence>
<sequence>MKIQKTTAGDSAAAISQLPKPLVSPSFLYEPTSVLDPHLTSSPSAAVSVAASATGGELPVVGGLSCCPSSFAIPAGDDWPEPISWLLSENPCSDIEYTASFFSDLSQFPSLPPAPVAPEDQADLLLRAASSVECGDLNSSHAILARLNLLLPFPSGGPFNRAVFHFKDALLCFLSNADRPACEPPLSASELVRRIASHKAFCDLSPIPQFTSFTANQTLLEALAGTCGNSLHLIDFDFGLGYQWSSFVQELAARSRATRVTPPSIRVTAVVAGETIETALAGENLRDFGRGIGVRITVEFAKVGGLNQIRLAVGETVGVVLSPAIFRLVGISVLKWVRRAAPRVVAFVDTECVDGGGCSFRRKFAGVLEQYVAIMESLEAGAAEGAGEEAVRRIERAVLRPRIFAAVAAAASAGEWRDMMAAGGMAAAELSEFTEVQADLLLRRSPTEGFHVARREGSMVLSWRGRELAATSAWRCF</sequence>
<dbReference type="OrthoDB" id="764992at2759"/>
<organism evidence="4 5">
    <name type="scientific">Apostasia shenzhenica</name>
    <dbReference type="NCBI Taxonomy" id="1088818"/>
    <lineage>
        <taxon>Eukaryota</taxon>
        <taxon>Viridiplantae</taxon>
        <taxon>Streptophyta</taxon>
        <taxon>Embryophyta</taxon>
        <taxon>Tracheophyta</taxon>
        <taxon>Spermatophyta</taxon>
        <taxon>Magnoliopsida</taxon>
        <taxon>Liliopsida</taxon>
        <taxon>Asparagales</taxon>
        <taxon>Orchidaceae</taxon>
        <taxon>Apostasioideae</taxon>
        <taxon>Apostasia</taxon>
    </lineage>
</organism>
<name>A0A2I0ADP3_9ASPA</name>
<gene>
    <name evidence="4" type="primary">SCL15</name>
    <name evidence="4" type="ORF">AXF42_Ash009121</name>
</gene>
<keyword evidence="5" id="KW-1185">Reference proteome</keyword>
<dbReference type="AlphaFoldDB" id="A0A2I0ADP3"/>
<evidence type="ECO:0000256" key="3">
    <source>
        <dbReference type="PROSITE-ProRule" id="PRU01191"/>
    </source>
</evidence>
<accession>A0A2I0ADP3</accession>
<dbReference type="EMBL" id="KZ451993">
    <property type="protein sequence ID" value="PKA53625.1"/>
    <property type="molecule type" value="Genomic_DNA"/>
</dbReference>
<feature type="region of interest" description="Leucine repeat I (LRI)" evidence="3">
    <location>
        <begin position="119"/>
        <end position="179"/>
    </location>
</feature>
<feature type="region of interest" description="Leucine repeat II (LRII)" evidence="3">
    <location>
        <begin position="280"/>
        <end position="312"/>
    </location>
</feature>
<dbReference type="PROSITE" id="PS50985">
    <property type="entry name" value="GRAS"/>
    <property type="match status" value="1"/>
</dbReference>
<keyword evidence="2" id="KW-0804">Transcription</keyword>